<gene>
    <name evidence="3" type="ORF">PXK24_14335</name>
</gene>
<dbReference type="AlphaFoldDB" id="A0ABD4XC51"/>
<comment type="caution">
    <text evidence="3">The sequence shown here is derived from an EMBL/GenBank/DDBJ whole genome shotgun (WGS) entry which is preliminary data.</text>
</comment>
<dbReference type="EMBL" id="JARCJK010000007">
    <property type="protein sequence ID" value="MDE4166872.1"/>
    <property type="molecule type" value="Genomic_DNA"/>
</dbReference>
<dbReference type="RefSeq" id="WP_065271174.1">
    <property type="nucleotide sequence ID" value="NZ_CP015124.1"/>
</dbReference>
<dbReference type="Proteomes" id="UP001218364">
    <property type="component" value="Unassembled WGS sequence"/>
</dbReference>
<evidence type="ECO:0000256" key="1">
    <source>
        <dbReference type="SAM" id="MobiDB-lite"/>
    </source>
</evidence>
<organism evidence="3 4">
    <name type="scientific">Phaeobacter gallaeciensis</name>
    <dbReference type="NCBI Taxonomy" id="60890"/>
    <lineage>
        <taxon>Bacteria</taxon>
        <taxon>Pseudomonadati</taxon>
        <taxon>Pseudomonadota</taxon>
        <taxon>Alphaproteobacteria</taxon>
        <taxon>Rhodobacterales</taxon>
        <taxon>Roseobacteraceae</taxon>
        <taxon>Phaeobacter</taxon>
    </lineage>
</organism>
<feature type="chain" id="PRO_5044765580" evidence="2">
    <location>
        <begin position="23"/>
        <end position="87"/>
    </location>
</feature>
<feature type="region of interest" description="Disordered" evidence="1">
    <location>
        <begin position="50"/>
        <end position="87"/>
    </location>
</feature>
<reference evidence="3 4" key="1">
    <citation type="submission" date="2023-02" db="EMBL/GenBank/DDBJ databases">
        <title>Population genomics of bacteria associated with diatom.</title>
        <authorList>
            <person name="Xie J."/>
            <person name="Wang H."/>
        </authorList>
    </citation>
    <scope>NUCLEOTIDE SEQUENCE [LARGE SCALE GENOMIC DNA]</scope>
    <source>
        <strain evidence="3 4">PT47_8</strain>
    </source>
</reference>
<evidence type="ECO:0000256" key="2">
    <source>
        <dbReference type="SAM" id="SignalP"/>
    </source>
</evidence>
<evidence type="ECO:0000313" key="3">
    <source>
        <dbReference type="EMBL" id="MDE4166872.1"/>
    </source>
</evidence>
<keyword evidence="2" id="KW-0732">Signal</keyword>
<protein>
    <submittedName>
        <fullName evidence="3">Uncharacterized protein</fullName>
    </submittedName>
</protein>
<feature type="signal peptide" evidence="2">
    <location>
        <begin position="1"/>
        <end position="22"/>
    </location>
</feature>
<name>A0ABD4XC51_9RHOB</name>
<sequence>MKLVTLIAAGALALGTSSMAFADTGGQPNANAYPDGTKTNGRKALCVPPGSVFRTTAKDPGPNNDPFGNGKTPGTEVGDQCNVGQPS</sequence>
<proteinExistence type="predicted"/>
<evidence type="ECO:0000313" key="4">
    <source>
        <dbReference type="Proteomes" id="UP001218364"/>
    </source>
</evidence>
<accession>A0ABD4XC51</accession>